<dbReference type="GO" id="GO:0005509">
    <property type="term" value="F:calcium ion binding"/>
    <property type="evidence" value="ECO:0007669"/>
    <property type="project" value="InterPro"/>
</dbReference>
<reference evidence="4 5" key="1">
    <citation type="submission" date="2019-03" db="EMBL/GenBank/DDBJ databases">
        <authorList>
            <person name="Gaulin E."/>
            <person name="Dumas B."/>
        </authorList>
    </citation>
    <scope>NUCLEOTIDE SEQUENCE [LARGE SCALE GENOMIC DNA]</scope>
    <source>
        <strain evidence="4">CBS 568.67</strain>
    </source>
</reference>
<name>A0A485LQT4_9STRA</name>
<feature type="domain" description="EF-hand" evidence="2">
    <location>
        <begin position="103"/>
        <end position="138"/>
    </location>
</feature>
<dbReference type="PROSITE" id="PS00018">
    <property type="entry name" value="EF_HAND_1"/>
    <property type="match status" value="1"/>
</dbReference>
<evidence type="ECO:0000259" key="2">
    <source>
        <dbReference type="PROSITE" id="PS50222"/>
    </source>
</evidence>
<dbReference type="PROSITE" id="PS50096">
    <property type="entry name" value="IQ"/>
    <property type="match status" value="1"/>
</dbReference>
<evidence type="ECO:0000313" key="5">
    <source>
        <dbReference type="Proteomes" id="UP000332933"/>
    </source>
</evidence>
<dbReference type="InterPro" id="IPR002048">
    <property type="entry name" value="EF_hand_dom"/>
</dbReference>
<evidence type="ECO:0000313" key="3">
    <source>
        <dbReference type="EMBL" id="KAF0683431.1"/>
    </source>
</evidence>
<dbReference type="SUPFAM" id="SSF47473">
    <property type="entry name" value="EF-hand"/>
    <property type="match status" value="1"/>
</dbReference>
<dbReference type="Gene3D" id="1.10.238.10">
    <property type="entry name" value="EF-hand"/>
    <property type="match status" value="1"/>
</dbReference>
<gene>
    <name evidence="4" type="primary">Aste57867_24556</name>
    <name evidence="3" type="ORF">As57867_024478</name>
    <name evidence="4" type="ORF">ASTE57867_24556</name>
</gene>
<dbReference type="InterPro" id="IPR018247">
    <property type="entry name" value="EF_Hand_1_Ca_BS"/>
</dbReference>
<dbReference type="AlphaFoldDB" id="A0A485LQT4"/>
<proteinExistence type="predicted"/>
<reference evidence="3" key="2">
    <citation type="submission" date="2019-06" db="EMBL/GenBank/DDBJ databases">
        <title>Genomics analysis of Aphanomyces spp. identifies a new class of oomycete effector associated with host adaptation.</title>
        <authorList>
            <person name="Gaulin E."/>
        </authorList>
    </citation>
    <scope>NUCLEOTIDE SEQUENCE</scope>
    <source>
        <strain evidence="3">CBS 578.67</strain>
    </source>
</reference>
<dbReference type="OrthoDB" id="191686at2759"/>
<dbReference type="InterPro" id="IPR011992">
    <property type="entry name" value="EF-hand-dom_pair"/>
</dbReference>
<dbReference type="PROSITE" id="PS50222">
    <property type="entry name" value="EF_HAND_2"/>
    <property type="match status" value="1"/>
</dbReference>
<dbReference type="EMBL" id="CAADRA010007431">
    <property type="protein sequence ID" value="VFU01195.1"/>
    <property type="molecule type" value="Genomic_DNA"/>
</dbReference>
<keyword evidence="5" id="KW-1185">Reference proteome</keyword>
<organism evidence="4 5">
    <name type="scientific">Aphanomyces stellatus</name>
    <dbReference type="NCBI Taxonomy" id="120398"/>
    <lineage>
        <taxon>Eukaryota</taxon>
        <taxon>Sar</taxon>
        <taxon>Stramenopiles</taxon>
        <taxon>Oomycota</taxon>
        <taxon>Saprolegniomycetes</taxon>
        <taxon>Saprolegniales</taxon>
        <taxon>Verrucalvaceae</taxon>
        <taxon>Aphanomyces</taxon>
    </lineage>
</organism>
<keyword evidence="1" id="KW-0106">Calcium</keyword>
<evidence type="ECO:0000256" key="1">
    <source>
        <dbReference type="ARBA" id="ARBA00022837"/>
    </source>
</evidence>
<sequence length="251" mass="28597">MGGKFSQVHYREKDTAVVREYELLAQLWGKPELELISAQLRRISFNFCLTRDQFQEMLQLHHNDLFRPLVCTWFDQLKNTESSTVVNGLEFVAALAITCETGKLLDKVGFVFDLFDFDHTGALTKDELMILLKSSVRGLTKLTQGLGIQLAKLCPMAQIEDLASVCFRHCGLDTTDDLRKDSFLKWVCATPKLTNLLQCYVPKDKLTIDDAAASIQRVARGMLGRNFVQELKLHKRILMDQELDIAVRVSR</sequence>
<dbReference type="EMBL" id="VJMH01007405">
    <property type="protein sequence ID" value="KAF0683431.1"/>
    <property type="molecule type" value="Genomic_DNA"/>
</dbReference>
<accession>A0A485LQT4</accession>
<dbReference type="Proteomes" id="UP000332933">
    <property type="component" value="Unassembled WGS sequence"/>
</dbReference>
<evidence type="ECO:0000313" key="4">
    <source>
        <dbReference type="EMBL" id="VFU01195.1"/>
    </source>
</evidence>
<protein>
    <submittedName>
        <fullName evidence="4">Aste57867_24556 protein</fullName>
    </submittedName>
</protein>